<evidence type="ECO:0000313" key="3">
    <source>
        <dbReference type="EMBL" id="WGI36899.1"/>
    </source>
</evidence>
<feature type="transmembrane region" description="Helical" evidence="2">
    <location>
        <begin position="134"/>
        <end position="152"/>
    </location>
</feature>
<keyword evidence="2" id="KW-0472">Membrane</keyword>
<feature type="compositionally biased region" description="Polar residues" evidence="1">
    <location>
        <begin position="200"/>
        <end position="217"/>
    </location>
</feature>
<feature type="transmembrane region" description="Helical" evidence="2">
    <location>
        <begin position="65"/>
        <end position="84"/>
    </location>
</feature>
<dbReference type="RefSeq" id="WP_280102202.1">
    <property type="nucleotide sequence ID" value="NZ_CP122979.1"/>
</dbReference>
<dbReference type="Proteomes" id="UP001179842">
    <property type="component" value="Chromosome"/>
</dbReference>
<evidence type="ECO:0008006" key="5">
    <source>
        <dbReference type="Google" id="ProtNLM"/>
    </source>
</evidence>
<feature type="transmembrane region" description="Helical" evidence="2">
    <location>
        <begin position="96"/>
        <end position="122"/>
    </location>
</feature>
<feature type="region of interest" description="Disordered" evidence="1">
    <location>
        <begin position="200"/>
        <end position="223"/>
    </location>
</feature>
<organism evidence="3 4">
    <name type="scientific">Mesomycoplasma lagogenitalium</name>
    <dbReference type="NCBI Taxonomy" id="171286"/>
    <lineage>
        <taxon>Bacteria</taxon>
        <taxon>Bacillati</taxon>
        <taxon>Mycoplasmatota</taxon>
        <taxon>Mycoplasmoidales</taxon>
        <taxon>Metamycoplasmataceae</taxon>
        <taxon>Mesomycoplasma</taxon>
    </lineage>
</organism>
<evidence type="ECO:0000313" key="4">
    <source>
        <dbReference type="Proteomes" id="UP001179842"/>
    </source>
</evidence>
<name>A0ABY8LUJ4_9BACT</name>
<proteinExistence type="predicted"/>
<gene>
    <name evidence="3" type="ORF">QEG99_01280</name>
</gene>
<keyword evidence="2" id="KW-1133">Transmembrane helix</keyword>
<feature type="transmembrane region" description="Helical" evidence="2">
    <location>
        <begin position="24"/>
        <end position="45"/>
    </location>
</feature>
<accession>A0ABY8LUJ4</accession>
<keyword evidence="2" id="KW-0812">Transmembrane</keyword>
<evidence type="ECO:0000256" key="2">
    <source>
        <dbReference type="SAM" id="Phobius"/>
    </source>
</evidence>
<dbReference type="EMBL" id="CP122979">
    <property type="protein sequence ID" value="WGI36899.1"/>
    <property type="molecule type" value="Genomic_DNA"/>
</dbReference>
<evidence type="ECO:0000256" key="1">
    <source>
        <dbReference type="SAM" id="MobiDB-lite"/>
    </source>
</evidence>
<keyword evidence="4" id="KW-1185">Reference proteome</keyword>
<sequence length="268" mass="31595">MFYLQKPEFLKAELWEKEKKEYRIWIFLYGILLSLFLLLNFTQWILAIVTYNKELMSQNQFTTPLIFSIANFLLVSWTVINYFLTVYKSYKNKSFAFISGFTLFIFTIISFMNIISYLTLLFQDFSKTLENFKSITGIMLFTLTLISLLTIYPQRKVKLIKRMFLIAENYERAQKVAEELKNSDFEKMFGNFGAFGPNATRNPNQTASATGENVQNQPEEDLKSKEYREKLQSLSTEQIRKIAQKFQISGYESLSREKLIEILIKLNK</sequence>
<reference evidence="3" key="1">
    <citation type="submission" date="2023-04" db="EMBL/GenBank/DDBJ databases">
        <title>Completed genome of Mycoplasma lagogenitalium type strain 12MS.</title>
        <authorList>
            <person name="Spergser J."/>
        </authorList>
    </citation>
    <scope>NUCLEOTIDE SEQUENCE</scope>
    <source>
        <strain evidence="3">12MS</strain>
    </source>
</reference>
<protein>
    <recommendedName>
        <fullName evidence="5">Rho termination factor N-terminal domain-containing protein</fullName>
    </recommendedName>
</protein>